<dbReference type="AlphaFoldDB" id="A0A5N5WZN1"/>
<gene>
    <name evidence="2" type="ORF">BDV29DRAFT_174476</name>
</gene>
<feature type="region of interest" description="Disordered" evidence="1">
    <location>
        <begin position="82"/>
        <end position="108"/>
    </location>
</feature>
<evidence type="ECO:0000256" key="1">
    <source>
        <dbReference type="SAM" id="MobiDB-lite"/>
    </source>
</evidence>
<accession>A0A5N5WZN1</accession>
<reference evidence="2 3" key="1">
    <citation type="submission" date="2019-04" db="EMBL/GenBank/DDBJ databases">
        <title>Friends and foes A comparative genomics study of 23 Aspergillus species from section Flavi.</title>
        <authorList>
            <consortium name="DOE Joint Genome Institute"/>
            <person name="Kjaerbolling I."/>
            <person name="Vesth T."/>
            <person name="Frisvad J.C."/>
            <person name="Nybo J.L."/>
            <person name="Theobald S."/>
            <person name="Kildgaard S."/>
            <person name="Isbrandt T."/>
            <person name="Kuo A."/>
            <person name="Sato A."/>
            <person name="Lyhne E.K."/>
            <person name="Kogle M.E."/>
            <person name="Wiebenga A."/>
            <person name="Kun R.S."/>
            <person name="Lubbers R.J."/>
            <person name="Makela M.R."/>
            <person name="Barry K."/>
            <person name="Chovatia M."/>
            <person name="Clum A."/>
            <person name="Daum C."/>
            <person name="Haridas S."/>
            <person name="He G."/>
            <person name="LaButti K."/>
            <person name="Lipzen A."/>
            <person name="Mondo S."/>
            <person name="Riley R."/>
            <person name="Salamov A."/>
            <person name="Simmons B.A."/>
            <person name="Magnuson J.K."/>
            <person name="Henrissat B."/>
            <person name="Mortensen U.H."/>
            <person name="Larsen T.O."/>
            <person name="Devries R.P."/>
            <person name="Grigoriev I.V."/>
            <person name="Machida M."/>
            <person name="Baker S.E."/>
            <person name="Andersen M.R."/>
        </authorList>
    </citation>
    <scope>NUCLEOTIDE SEQUENCE [LARGE SCALE GENOMIC DNA]</scope>
    <source>
        <strain evidence="2 3">CBS 151.66</strain>
    </source>
</reference>
<evidence type="ECO:0000313" key="3">
    <source>
        <dbReference type="Proteomes" id="UP000326565"/>
    </source>
</evidence>
<evidence type="ECO:0000313" key="2">
    <source>
        <dbReference type="EMBL" id="KAB8074003.1"/>
    </source>
</evidence>
<dbReference type="Proteomes" id="UP000326565">
    <property type="component" value="Unassembled WGS sequence"/>
</dbReference>
<dbReference type="OrthoDB" id="4508307at2759"/>
<dbReference type="EMBL" id="ML732217">
    <property type="protein sequence ID" value="KAB8074003.1"/>
    <property type="molecule type" value="Genomic_DNA"/>
</dbReference>
<protein>
    <submittedName>
        <fullName evidence="2">Uncharacterized protein</fullName>
    </submittedName>
</protein>
<keyword evidence="3" id="KW-1185">Reference proteome</keyword>
<sequence>MCYYFQLNFTGCPHAKFALVGFCRELLFQLLRANDPEQLAMYDLPFNAPDCYPVRGSLRQRGNVVRMEVENGVCDTCAERLRRRGNDNGNGGGSETGSGHRNGNRDRN</sequence>
<proteinExistence type="predicted"/>
<feature type="non-terminal residue" evidence="2">
    <location>
        <position position="108"/>
    </location>
</feature>
<organism evidence="2 3">
    <name type="scientific">Aspergillus leporis</name>
    <dbReference type="NCBI Taxonomy" id="41062"/>
    <lineage>
        <taxon>Eukaryota</taxon>
        <taxon>Fungi</taxon>
        <taxon>Dikarya</taxon>
        <taxon>Ascomycota</taxon>
        <taxon>Pezizomycotina</taxon>
        <taxon>Eurotiomycetes</taxon>
        <taxon>Eurotiomycetidae</taxon>
        <taxon>Eurotiales</taxon>
        <taxon>Aspergillaceae</taxon>
        <taxon>Aspergillus</taxon>
        <taxon>Aspergillus subgen. Circumdati</taxon>
    </lineage>
</organism>
<name>A0A5N5WZN1_9EURO</name>